<dbReference type="Proteomes" id="UP001058860">
    <property type="component" value="Chromosome"/>
</dbReference>
<reference evidence="2" key="1">
    <citation type="submission" date="2021-11" db="EMBL/GenBank/DDBJ databases">
        <title>Cultivation dependent microbiological survey of springs from the worlds oldest radium mine currently devoted to the extraction of radon-saturated water.</title>
        <authorList>
            <person name="Kapinusova G."/>
            <person name="Smrhova T."/>
            <person name="Strejcek M."/>
            <person name="Suman J."/>
            <person name="Jani K."/>
            <person name="Pajer P."/>
            <person name="Uhlik O."/>
        </authorList>
    </citation>
    <scope>NUCLEOTIDE SEQUENCE [LARGE SCALE GENOMIC DNA]</scope>
    <source>
        <strain evidence="2">J379</strain>
    </source>
</reference>
<dbReference type="PANTHER" id="PTHR46425">
    <property type="entry name" value="TRANSCRIPTION TERMINATION FACTOR RHO"/>
    <property type="match status" value="1"/>
</dbReference>
<evidence type="ECO:0000313" key="1">
    <source>
        <dbReference type="EMBL" id="UUY06396.1"/>
    </source>
</evidence>
<name>A0ABY5PP28_9ACTN</name>
<keyword evidence="2" id="KW-1185">Reference proteome</keyword>
<gene>
    <name evidence="1" type="ORF">LRS13_14975</name>
</gene>
<proteinExistence type="predicted"/>
<dbReference type="EMBL" id="CP088295">
    <property type="protein sequence ID" value="UUY06396.1"/>
    <property type="molecule type" value="Genomic_DNA"/>
</dbReference>
<sequence length="151" mass="15092">MVLAGVRPEELADWKAAEIEPAVALTLGTPADALAQATERVLQTARRLASRGGNAVVLVDGLDALAPAAARKALASARNLAESGSLTVIATAAEPFGGETTVIALDVLLTSTGRFPALDLAASGTIRPELLVGDAGAEAITQARASALGVA</sequence>
<dbReference type="InterPro" id="IPR004665">
    <property type="entry name" value="Term_rho"/>
</dbReference>
<accession>A0ABY5PP28</accession>
<dbReference type="RefSeq" id="WP_353866878.1">
    <property type="nucleotide sequence ID" value="NZ_CP088295.1"/>
</dbReference>
<organism evidence="1 2">
    <name type="scientific">Svornostia abyssi</name>
    <dbReference type="NCBI Taxonomy" id="2898438"/>
    <lineage>
        <taxon>Bacteria</taxon>
        <taxon>Bacillati</taxon>
        <taxon>Actinomycetota</taxon>
        <taxon>Thermoleophilia</taxon>
        <taxon>Solirubrobacterales</taxon>
        <taxon>Baekduiaceae</taxon>
        <taxon>Svornostia</taxon>
    </lineage>
</organism>
<dbReference type="SUPFAM" id="SSF52540">
    <property type="entry name" value="P-loop containing nucleoside triphosphate hydrolases"/>
    <property type="match status" value="1"/>
</dbReference>
<evidence type="ECO:0000313" key="2">
    <source>
        <dbReference type="Proteomes" id="UP001058860"/>
    </source>
</evidence>
<dbReference type="Gene3D" id="3.40.50.300">
    <property type="entry name" value="P-loop containing nucleotide triphosphate hydrolases"/>
    <property type="match status" value="1"/>
</dbReference>
<dbReference type="PANTHER" id="PTHR46425:SF1">
    <property type="entry name" value="TRANSCRIPTION TERMINATION FACTOR RHO"/>
    <property type="match status" value="1"/>
</dbReference>
<protein>
    <submittedName>
        <fullName evidence="1">Uncharacterized protein</fullName>
    </submittedName>
</protein>
<dbReference type="InterPro" id="IPR027417">
    <property type="entry name" value="P-loop_NTPase"/>
</dbReference>